<feature type="region of interest" description="Disordered" evidence="1">
    <location>
        <begin position="1"/>
        <end position="35"/>
    </location>
</feature>
<dbReference type="HOGENOM" id="CLU_030046_0_1_1"/>
<dbReference type="PANTHER" id="PTHR35179:SF2">
    <property type="entry name" value="START DOMAIN-CONTAINING PROTEIN"/>
    <property type="match status" value="1"/>
</dbReference>
<gene>
    <name evidence="2" type="ORF">M422DRAFT_226958</name>
</gene>
<evidence type="ECO:0000256" key="1">
    <source>
        <dbReference type="SAM" id="MobiDB-lite"/>
    </source>
</evidence>
<keyword evidence="3" id="KW-1185">Reference proteome</keyword>
<dbReference type="EMBL" id="KN837110">
    <property type="protein sequence ID" value="KIJ45904.1"/>
    <property type="molecule type" value="Genomic_DNA"/>
</dbReference>
<protein>
    <recommendedName>
        <fullName evidence="4">Geranylgeranyl pyrophosphate synthetase</fullName>
    </recommendedName>
</protein>
<dbReference type="OrthoDB" id="420564at2759"/>
<reference evidence="2 3" key="1">
    <citation type="submission" date="2014-06" db="EMBL/GenBank/DDBJ databases">
        <title>Evolutionary Origins and Diversification of the Mycorrhizal Mutualists.</title>
        <authorList>
            <consortium name="DOE Joint Genome Institute"/>
            <consortium name="Mycorrhizal Genomics Consortium"/>
            <person name="Kohler A."/>
            <person name="Kuo A."/>
            <person name="Nagy L.G."/>
            <person name="Floudas D."/>
            <person name="Copeland A."/>
            <person name="Barry K.W."/>
            <person name="Cichocki N."/>
            <person name="Veneault-Fourrey C."/>
            <person name="LaButti K."/>
            <person name="Lindquist E.A."/>
            <person name="Lipzen A."/>
            <person name="Lundell T."/>
            <person name="Morin E."/>
            <person name="Murat C."/>
            <person name="Riley R."/>
            <person name="Ohm R."/>
            <person name="Sun H."/>
            <person name="Tunlid A."/>
            <person name="Henrissat B."/>
            <person name="Grigoriev I.V."/>
            <person name="Hibbett D.S."/>
            <person name="Martin F."/>
        </authorList>
    </citation>
    <scope>NUCLEOTIDE SEQUENCE [LARGE SCALE GENOMIC DNA]</scope>
    <source>
        <strain evidence="2 3">SS14</strain>
    </source>
</reference>
<organism evidence="2 3">
    <name type="scientific">Sphaerobolus stellatus (strain SS14)</name>
    <dbReference type="NCBI Taxonomy" id="990650"/>
    <lineage>
        <taxon>Eukaryota</taxon>
        <taxon>Fungi</taxon>
        <taxon>Dikarya</taxon>
        <taxon>Basidiomycota</taxon>
        <taxon>Agaricomycotina</taxon>
        <taxon>Agaricomycetes</taxon>
        <taxon>Phallomycetidae</taxon>
        <taxon>Geastrales</taxon>
        <taxon>Sphaerobolaceae</taxon>
        <taxon>Sphaerobolus</taxon>
    </lineage>
</organism>
<evidence type="ECO:0008006" key="4">
    <source>
        <dbReference type="Google" id="ProtNLM"/>
    </source>
</evidence>
<dbReference type="Proteomes" id="UP000054279">
    <property type="component" value="Unassembled WGS sequence"/>
</dbReference>
<proteinExistence type="predicted"/>
<evidence type="ECO:0000313" key="2">
    <source>
        <dbReference type="EMBL" id="KIJ45904.1"/>
    </source>
</evidence>
<dbReference type="AlphaFoldDB" id="A0A0C9VG24"/>
<accession>A0A0C9VG24</accession>
<evidence type="ECO:0000313" key="3">
    <source>
        <dbReference type="Proteomes" id="UP000054279"/>
    </source>
</evidence>
<sequence>MYTPSRRGTGRPFRRGTFTASSSPRYSPWDKREPTEEELLKGTIGKIDTIEAPSPDAGVSADVSIKGFETVASYSWQDQQKPTIIVPGCPPVWRNRAMPYVVARDSGTVYTDQNAARLSASPLLPMISAVSHFAPEFHLADVDFVTDRNGLRKLWRWAVNDPKAGTFRIDIDMVGEKTILMQRWDLELTQQGGPGYEKEFEAASTTPGPGCELAVGHHRIISYDLDGLKMLVRYKADACLPTEATKTPQSTKSTSSDPFADLISGIGRLSVSSRLAENKEVKEIKTSKGTLQIVSGGNFVPQSSLVELKTRSIHNAANIDWAETYPQLLLSQTPTMFVCIHERGTFQQIDKKTLHESELESYAREAQDGLRLLRKILGTIQDIALDAGDGAKLSLICRKGVRTMDVCERKEETGLLPKEVLDDFEL</sequence>
<dbReference type="PANTHER" id="PTHR35179">
    <property type="entry name" value="PROTEIN CBG02620"/>
    <property type="match status" value="1"/>
</dbReference>
<name>A0A0C9VG24_SPHS4</name>